<feature type="transmembrane region" description="Helical" evidence="1">
    <location>
        <begin position="190"/>
        <end position="210"/>
    </location>
</feature>
<dbReference type="Gene3D" id="3.30.565.10">
    <property type="entry name" value="Histidine kinase-like ATPase, C-terminal domain"/>
    <property type="match status" value="1"/>
</dbReference>
<dbReference type="PATRIC" id="fig|616990.3.peg.531"/>
<name>A0A0R2LMN2_9LACO</name>
<dbReference type="Proteomes" id="UP000051906">
    <property type="component" value="Unassembled WGS sequence"/>
</dbReference>
<feature type="domain" description="Sensor histidine kinase NatK-like C-terminal" evidence="2">
    <location>
        <begin position="334"/>
        <end position="430"/>
    </location>
</feature>
<sequence length="442" mass="50217">MDAVLQLFGRQFWTNFVLAMTMQWFLTIWIGLIRPQNWKLPLKWVGWALFPAFIGEPWSLLIPPISAWFYLLRHRRHLVLIFVNATIVIFLVVVLINDVTRQVAIELWSRKIADGAPAIAARLFFQIFIYSLISLAVSGMHIQPGNLTKLALSRKEQWTVMAMLASLTVLAETSSLIIHHLQISHAMLTFSLSIELVMVLLISASLFGFLQSFFSRQRMRAKYQETLLRTRYDRRISDQVQAIRQFKQIYQKQMLQLGDYLDAEDYEGLAAYYETLNNRWQATSHLAGLEADGLQQLGDPALKSLLFQKILAAQNRGRDLHLEIPDAIVSLPMASMDLLRIVGILLDNAIEAPIVGDRAEIYCAILVYPESYEIAVANPVSMTTPPQINRFLRAGYTTKGNGHGQGLSTVRELIDRTENAALQVALKRGMLYFTVILTKPGR</sequence>
<feature type="transmembrane region" description="Helical" evidence="1">
    <location>
        <begin position="44"/>
        <end position="71"/>
    </location>
</feature>
<dbReference type="STRING" id="616990.IV54_GL000493"/>
<gene>
    <name evidence="3" type="ORF">IV54_GL000493</name>
</gene>
<dbReference type="InterPro" id="IPR032834">
    <property type="entry name" value="NatK-like_C"/>
</dbReference>
<feature type="transmembrane region" description="Helical" evidence="1">
    <location>
        <begin position="78"/>
        <end position="96"/>
    </location>
</feature>
<dbReference type="PANTHER" id="PTHR40448:SF1">
    <property type="entry name" value="TWO-COMPONENT SENSOR HISTIDINE KINASE"/>
    <property type="match status" value="1"/>
</dbReference>
<keyword evidence="1" id="KW-0472">Membrane</keyword>
<feature type="transmembrane region" description="Helical" evidence="1">
    <location>
        <begin position="116"/>
        <end position="137"/>
    </location>
</feature>
<reference evidence="3 4" key="1">
    <citation type="journal article" date="2015" name="Genome Announc.">
        <title>Expanding the biotechnology potential of lactobacilli through comparative genomics of 213 strains and associated genera.</title>
        <authorList>
            <person name="Sun Z."/>
            <person name="Harris H.M."/>
            <person name="McCann A."/>
            <person name="Guo C."/>
            <person name="Argimon S."/>
            <person name="Zhang W."/>
            <person name="Yang X."/>
            <person name="Jeffery I.B."/>
            <person name="Cooney J.C."/>
            <person name="Kagawa T.F."/>
            <person name="Liu W."/>
            <person name="Song Y."/>
            <person name="Salvetti E."/>
            <person name="Wrobel A."/>
            <person name="Rasinkangas P."/>
            <person name="Parkhill J."/>
            <person name="Rea M.C."/>
            <person name="O'Sullivan O."/>
            <person name="Ritari J."/>
            <person name="Douillard F.P."/>
            <person name="Paul Ross R."/>
            <person name="Yang R."/>
            <person name="Briner A.E."/>
            <person name="Felis G.E."/>
            <person name="de Vos W.M."/>
            <person name="Barrangou R."/>
            <person name="Klaenhammer T.R."/>
            <person name="Caufield P.W."/>
            <person name="Cui Y."/>
            <person name="Zhang H."/>
            <person name="O'Toole P.W."/>
        </authorList>
    </citation>
    <scope>NUCLEOTIDE SEQUENCE [LARGE SCALE GENOMIC DNA]</scope>
    <source>
        <strain evidence="3 4">DSM 22467</strain>
    </source>
</reference>
<evidence type="ECO:0000313" key="4">
    <source>
        <dbReference type="Proteomes" id="UP000051906"/>
    </source>
</evidence>
<feature type="transmembrane region" description="Helical" evidence="1">
    <location>
        <begin position="158"/>
        <end position="178"/>
    </location>
</feature>
<dbReference type="AlphaFoldDB" id="A0A0R2LMN2"/>
<evidence type="ECO:0000313" key="3">
    <source>
        <dbReference type="EMBL" id="KRO01211.1"/>
    </source>
</evidence>
<dbReference type="Pfam" id="PF14501">
    <property type="entry name" value="HATPase_c_5"/>
    <property type="match status" value="1"/>
</dbReference>
<dbReference type="EMBL" id="JQCA01000117">
    <property type="protein sequence ID" value="KRO01211.1"/>
    <property type="molecule type" value="Genomic_DNA"/>
</dbReference>
<dbReference type="SUPFAM" id="SSF55874">
    <property type="entry name" value="ATPase domain of HSP90 chaperone/DNA topoisomerase II/histidine kinase"/>
    <property type="match status" value="1"/>
</dbReference>
<proteinExistence type="predicted"/>
<keyword evidence="4" id="KW-1185">Reference proteome</keyword>
<accession>A0A0R2LMN2</accession>
<protein>
    <submittedName>
        <fullName evidence="3">Signal transduction protein</fullName>
    </submittedName>
</protein>
<evidence type="ECO:0000259" key="2">
    <source>
        <dbReference type="Pfam" id="PF14501"/>
    </source>
</evidence>
<dbReference type="OrthoDB" id="1652078at2"/>
<dbReference type="InterPro" id="IPR036890">
    <property type="entry name" value="HATPase_C_sf"/>
</dbReference>
<dbReference type="RefSeq" id="WP_057878999.1">
    <property type="nucleotide sequence ID" value="NZ_JQCA01000117.1"/>
</dbReference>
<keyword evidence="1" id="KW-0812">Transmembrane</keyword>
<keyword evidence="1" id="KW-1133">Transmembrane helix</keyword>
<dbReference type="PANTHER" id="PTHR40448">
    <property type="entry name" value="TWO-COMPONENT SENSOR HISTIDINE KINASE"/>
    <property type="match status" value="1"/>
</dbReference>
<dbReference type="GO" id="GO:0042802">
    <property type="term" value="F:identical protein binding"/>
    <property type="evidence" value="ECO:0007669"/>
    <property type="project" value="TreeGrafter"/>
</dbReference>
<organism evidence="3 4">
    <name type="scientific">Levilactobacillus paucivorans</name>
    <dbReference type="NCBI Taxonomy" id="616990"/>
    <lineage>
        <taxon>Bacteria</taxon>
        <taxon>Bacillati</taxon>
        <taxon>Bacillota</taxon>
        <taxon>Bacilli</taxon>
        <taxon>Lactobacillales</taxon>
        <taxon>Lactobacillaceae</taxon>
        <taxon>Levilactobacillus</taxon>
    </lineage>
</organism>
<comment type="caution">
    <text evidence="3">The sequence shown here is derived from an EMBL/GenBank/DDBJ whole genome shotgun (WGS) entry which is preliminary data.</text>
</comment>
<evidence type="ECO:0000256" key="1">
    <source>
        <dbReference type="SAM" id="Phobius"/>
    </source>
</evidence>
<feature type="transmembrane region" description="Helical" evidence="1">
    <location>
        <begin position="12"/>
        <end position="32"/>
    </location>
</feature>